<proteinExistence type="inferred from homology"/>
<organism evidence="9 10">
    <name type="scientific">Hymenobacter qilianensis</name>
    <dbReference type="NCBI Taxonomy" id="1385715"/>
    <lineage>
        <taxon>Bacteria</taxon>
        <taxon>Pseudomonadati</taxon>
        <taxon>Bacteroidota</taxon>
        <taxon>Cytophagia</taxon>
        <taxon>Cytophagales</taxon>
        <taxon>Hymenobacteraceae</taxon>
        <taxon>Hymenobacter</taxon>
    </lineage>
</organism>
<keyword evidence="6 7" id="KW-0472">Membrane</keyword>
<comment type="subcellular location">
    <subcellularLocation>
        <location evidence="1">Membrane</location>
        <topology evidence="1">Multi-pass membrane protein</topology>
    </subcellularLocation>
</comment>
<protein>
    <submittedName>
        <fullName evidence="9">Exopolysaccharide biosynthesis polyprenyl glycosylphosphotransferase</fullName>
    </submittedName>
</protein>
<dbReference type="NCBIfam" id="TIGR03025">
    <property type="entry name" value="EPS_sugtrans"/>
    <property type="match status" value="1"/>
</dbReference>
<dbReference type="AlphaFoldDB" id="A0A7H0H0P9"/>
<evidence type="ECO:0000256" key="1">
    <source>
        <dbReference type="ARBA" id="ARBA00004141"/>
    </source>
</evidence>
<evidence type="ECO:0000313" key="10">
    <source>
        <dbReference type="Proteomes" id="UP000516093"/>
    </source>
</evidence>
<sequence>MIHSYTTPKTKIIEYELASNVPHTPVIVNHGLKRTFDILVALIAVLLVLSWLAPLLALLIRLESRGPVFFKQLRTGCNGKPFYCLKFRSMRLNTEADLRQACPNDPRVTRVGAFMRRNNLDELPQFINVLRGDMSVVGPRPHMLRQTEVYAQAIDYFMLRHCVCPGITGWAQVNGYRGETKELIAMENRVKADLWYLQNWSLLLDVHIIARTLGLWLGRQPNAY</sequence>
<reference evidence="9 10" key="1">
    <citation type="submission" date="2020-08" db="EMBL/GenBank/DDBJ databases">
        <title>Genome sequence of Hymenobacter qilianensis JCM 19763T.</title>
        <authorList>
            <person name="Hyun D.-W."/>
            <person name="Bae J.-W."/>
        </authorList>
    </citation>
    <scope>NUCLEOTIDE SEQUENCE [LARGE SCALE GENOMIC DNA]</scope>
    <source>
        <strain evidence="9 10">JCM 19763</strain>
    </source>
</reference>
<evidence type="ECO:0000313" key="9">
    <source>
        <dbReference type="EMBL" id="QNP54115.1"/>
    </source>
</evidence>
<dbReference type="InterPro" id="IPR017475">
    <property type="entry name" value="EPS_sugar_tfrase"/>
</dbReference>
<dbReference type="PANTHER" id="PTHR30576:SF0">
    <property type="entry name" value="UNDECAPRENYL-PHOSPHATE N-ACETYLGALACTOSAMINYL 1-PHOSPHATE TRANSFERASE-RELATED"/>
    <property type="match status" value="1"/>
</dbReference>
<evidence type="ECO:0000256" key="7">
    <source>
        <dbReference type="SAM" id="Phobius"/>
    </source>
</evidence>
<keyword evidence="10" id="KW-1185">Reference proteome</keyword>
<dbReference type="KEGG" id="hqi:H9L05_13940"/>
<dbReference type="Proteomes" id="UP000516093">
    <property type="component" value="Chromosome"/>
</dbReference>
<evidence type="ECO:0000256" key="2">
    <source>
        <dbReference type="ARBA" id="ARBA00006464"/>
    </source>
</evidence>
<dbReference type="InterPro" id="IPR003362">
    <property type="entry name" value="Bact_transf"/>
</dbReference>
<keyword evidence="3 9" id="KW-0808">Transferase</keyword>
<accession>A0A7H0H0P9</accession>
<dbReference type="EMBL" id="CP060784">
    <property type="protein sequence ID" value="QNP54115.1"/>
    <property type="molecule type" value="Genomic_DNA"/>
</dbReference>
<name>A0A7H0H0P9_9BACT</name>
<dbReference type="Pfam" id="PF02397">
    <property type="entry name" value="Bac_transf"/>
    <property type="match status" value="1"/>
</dbReference>
<gene>
    <name evidence="9" type="ORF">H9L05_13940</name>
</gene>
<evidence type="ECO:0000259" key="8">
    <source>
        <dbReference type="Pfam" id="PF02397"/>
    </source>
</evidence>
<dbReference type="PANTHER" id="PTHR30576">
    <property type="entry name" value="COLANIC BIOSYNTHESIS UDP-GLUCOSE LIPID CARRIER TRANSFERASE"/>
    <property type="match status" value="1"/>
</dbReference>
<feature type="domain" description="Bacterial sugar transferase" evidence="8">
    <location>
        <begin position="33"/>
        <end position="215"/>
    </location>
</feature>
<evidence type="ECO:0000256" key="5">
    <source>
        <dbReference type="ARBA" id="ARBA00022989"/>
    </source>
</evidence>
<comment type="similarity">
    <text evidence="2">Belongs to the bacterial sugar transferase family.</text>
</comment>
<keyword evidence="4 7" id="KW-0812">Transmembrane</keyword>
<dbReference type="GO" id="GO:0016020">
    <property type="term" value="C:membrane"/>
    <property type="evidence" value="ECO:0007669"/>
    <property type="project" value="UniProtKB-SubCell"/>
</dbReference>
<feature type="transmembrane region" description="Helical" evidence="7">
    <location>
        <begin position="38"/>
        <end position="60"/>
    </location>
</feature>
<evidence type="ECO:0000256" key="3">
    <source>
        <dbReference type="ARBA" id="ARBA00022679"/>
    </source>
</evidence>
<evidence type="ECO:0000256" key="6">
    <source>
        <dbReference type="ARBA" id="ARBA00023136"/>
    </source>
</evidence>
<dbReference type="GO" id="GO:0016780">
    <property type="term" value="F:phosphotransferase activity, for other substituted phosphate groups"/>
    <property type="evidence" value="ECO:0007669"/>
    <property type="project" value="TreeGrafter"/>
</dbReference>
<evidence type="ECO:0000256" key="4">
    <source>
        <dbReference type="ARBA" id="ARBA00022692"/>
    </source>
</evidence>
<keyword evidence="5 7" id="KW-1133">Transmembrane helix</keyword>